<dbReference type="InterPro" id="IPR012674">
    <property type="entry name" value="Calycin"/>
</dbReference>
<accession>A0A6J1N7F3</accession>
<dbReference type="KEGG" id="bany:112046518"/>
<dbReference type="OrthoDB" id="9971011at2759"/>
<dbReference type="AlphaFoldDB" id="A0A6J1N7F3"/>
<dbReference type="Gene3D" id="2.40.128.20">
    <property type="match status" value="1"/>
</dbReference>
<dbReference type="RefSeq" id="XP_023938926.1">
    <property type="nucleotide sequence ID" value="XM_024083158.2"/>
</dbReference>
<dbReference type="GeneID" id="112046518"/>
<dbReference type="CDD" id="cd00742">
    <property type="entry name" value="FABP"/>
    <property type="match status" value="1"/>
</dbReference>
<dbReference type="Proteomes" id="UP001652582">
    <property type="component" value="Chromosome 11"/>
</dbReference>
<name>A0A6J1N7F3_BICAN</name>
<reference evidence="2" key="1">
    <citation type="submission" date="2025-08" db="UniProtKB">
        <authorList>
            <consortium name="RefSeq"/>
        </authorList>
    </citation>
    <scope>IDENTIFICATION</scope>
</reference>
<evidence type="ECO:0000313" key="1">
    <source>
        <dbReference type="Proteomes" id="UP001652582"/>
    </source>
</evidence>
<organism evidence="1 2">
    <name type="scientific">Bicyclus anynana</name>
    <name type="common">Squinting bush brown butterfly</name>
    <dbReference type="NCBI Taxonomy" id="110368"/>
    <lineage>
        <taxon>Eukaryota</taxon>
        <taxon>Metazoa</taxon>
        <taxon>Ecdysozoa</taxon>
        <taxon>Arthropoda</taxon>
        <taxon>Hexapoda</taxon>
        <taxon>Insecta</taxon>
        <taxon>Pterygota</taxon>
        <taxon>Neoptera</taxon>
        <taxon>Endopterygota</taxon>
        <taxon>Lepidoptera</taxon>
        <taxon>Glossata</taxon>
        <taxon>Ditrysia</taxon>
        <taxon>Papilionoidea</taxon>
        <taxon>Nymphalidae</taxon>
        <taxon>Satyrinae</taxon>
        <taxon>Satyrini</taxon>
        <taxon>Mycalesina</taxon>
        <taxon>Bicyclus</taxon>
    </lineage>
</organism>
<keyword evidence="1" id="KW-1185">Reference proteome</keyword>
<gene>
    <name evidence="2" type="primary">LOC112046518</name>
</gene>
<evidence type="ECO:0000313" key="2">
    <source>
        <dbReference type="RefSeq" id="XP_023938926.1"/>
    </source>
</evidence>
<dbReference type="SUPFAM" id="SSF50814">
    <property type="entry name" value="Lipocalins"/>
    <property type="match status" value="1"/>
</dbReference>
<sequence length="138" mass="15919">MWFSGKKFRRTRCENIDELLAATNPNEHMVRLLKYKAPVVCYTAVGSDSIRLDLDLDGKHILSHVFKLGEEQEMVKVDGNKIKMTYSLENENTLKQVVKMPDGKTAYFIREFKENEVKMTVTMDGTDLSATVHYEILQ</sequence>
<proteinExistence type="predicted"/>
<protein>
    <submittedName>
        <fullName evidence="2">Cellular retinoic acid-binding protein 1 isoform X1</fullName>
    </submittedName>
</protein>